<gene>
    <name evidence="8" type="ORF">HMPREF9134_01624</name>
</gene>
<dbReference type="InterPro" id="IPR003370">
    <property type="entry name" value="Chromate_transpt"/>
</dbReference>
<dbReference type="PANTHER" id="PTHR43663">
    <property type="entry name" value="CHROMATE TRANSPORT PROTEIN-RELATED"/>
    <property type="match status" value="1"/>
</dbReference>
<dbReference type="Proteomes" id="UP000010408">
    <property type="component" value="Unassembled WGS sequence"/>
</dbReference>
<feature type="transmembrane region" description="Helical" evidence="7">
    <location>
        <begin position="176"/>
        <end position="193"/>
    </location>
</feature>
<name>L1NAK9_9PORP</name>
<keyword evidence="5 7" id="KW-1133">Transmembrane helix</keyword>
<evidence type="ECO:0000256" key="6">
    <source>
        <dbReference type="ARBA" id="ARBA00023136"/>
    </source>
</evidence>
<feature type="transmembrane region" description="Helical" evidence="7">
    <location>
        <begin position="150"/>
        <end position="169"/>
    </location>
</feature>
<feature type="transmembrane region" description="Helical" evidence="7">
    <location>
        <begin position="115"/>
        <end position="138"/>
    </location>
</feature>
<keyword evidence="4 7" id="KW-0812">Transmembrane</keyword>
<dbReference type="PATRIC" id="fig|1127696.3.peg.1464"/>
<evidence type="ECO:0000313" key="8">
    <source>
        <dbReference type="EMBL" id="EKY00290.1"/>
    </source>
</evidence>
<keyword evidence="6 7" id="KW-0472">Membrane</keyword>
<organism evidence="8 9">
    <name type="scientific">Porphyromonas catoniae F0037</name>
    <dbReference type="NCBI Taxonomy" id="1127696"/>
    <lineage>
        <taxon>Bacteria</taxon>
        <taxon>Pseudomonadati</taxon>
        <taxon>Bacteroidota</taxon>
        <taxon>Bacteroidia</taxon>
        <taxon>Bacteroidales</taxon>
        <taxon>Porphyromonadaceae</taxon>
        <taxon>Porphyromonas</taxon>
    </lineage>
</organism>
<comment type="subcellular location">
    <subcellularLocation>
        <location evidence="1">Cell membrane</location>
        <topology evidence="1">Multi-pass membrane protein</topology>
    </subcellularLocation>
</comment>
<dbReference type="RefSeq" id="WP_005467745.1">
    <property type="nucleotide sequence ID" value="NZ_KB291032.1"/>
</dbReference>
<accession>L1NAK9</accession>
<dbReference type="HOGENOM" id="CLU_018106_1_2_10"/>
<evidence type="ECO:0000256" key="3">
    <source>
        <dbReference type="ARBA" id="ARBA00022475"/>
    </source>
</evidence>
<dbReference type="EMBL" id="AMEQ01000040">
    <property type="protein sequence ID" value="EKY00290.1"/>
    <property type="molecule type" value="Genomic_DNA"/>
</dbReference>
<feature type="transmembrane region" description="Helical" evidence="7">
    <location>
        <begin position="79"/>
        <end position="103"/>
    </location>
</feature>
<dbReference type="GO" id="GO:0015109">
    <property type="term" value="F:chromate transmembrane transporter activity"/>
    <property type="evidence" value="ECO:0007669"/>
    <property type="project" value="InterPro"/>
</dbReference>
<evidence type="ECO:0000256" key="4">
    <source>
        <dbReference type="ARBA" id="ARBA00022692"/>
    </source>
</evidence>
<evidence type="ECO:0000256" key="5">
    <source>
        <dbReference type="ARBA" id="ARBA00022989"/>
    </source>
</evidence>
<protein>
    <submittedName>
        <fullName evidence="8">Chromate transport protein</fullName>
    </submittedName>
</protein>
<dbReference type="InterPro" id="IPR052518">
    <property type="entry name" value="CHR_Transporter"/>
</dbReference>
<comment type="caution">
    <text evidence="8">The sequence shown here is derived from an EMBL/GenBank/DDBJ whole genome shotgun (WGS) entry which is preliminary data.</text>
</comment>
<dbReference type="Pfam" id="PF02417">
    <property type="entry name" value="Chromate_transp"/>
    <property type="match status" value="1"/>
</dbReference>
<evidence type="ECO:0000313" key="9">
    <source>
        <dbReference type="Proteomes" id="UP000010408"/>
    </source>
</evidence>
<evidence type="ECO:0000256" key="7">
    <source>
        <dbReference type="SAM" id="Phobius"/>
    </source>
</evidence>
<sequence>MIFFKLFLVFSKIGIVNFGGGYAMLSLIQDEVVRKEGWLSSGEFTDIVAVSQMTPGPLGINIATYVGYTSVLNDGYPPLMAILGSFIATLSVLWLPFLLMIGISRYLLRHKDSPFVRSIFSGLRPTIVGLVAAAALVLMNVENFGAPREATLQFVVSILLFALAFIASYRFKTNPLLLLAVAGGFGMLFYSFIPV</sequence>
<evidence type="ECO:0000256" key="1">
    <source>
        <dbReference type="ARBA" id="ARBA00004651"/>
    </source>
</evidence>
<evidence type="ECO:0000256" key="2">
    <source>
        <dbReference type="ARBA" id="ARBA00005262"/>
    </source>
</evidence>
<dbReference type="PANTHER" id="PTHR43663:SF1">
    <property type="entry name" value="CHROMATE TRANSPORTER"/>
    <property type="match status" value="1"/>
</dbReference>
<dbReference type="STRING" id="1127696.HMPREF9134_01624"/>
<comment type="similarity">
    <text evidence="2">Belongs to the chromate ion transporter (CHR) (TC 2.A.51) family.</text>
</comment>
<feature type="transmembrane region" description="Helical" evidence="7">
    <location>
        <begin position="7"/>
        <end position="28"/>
    </location>
</feature>
<dbReference type="AlphaFoldDB" id="L1NAK9"/>
<dbReference type="eggNOG" id="COG2059">
    <property type="taxonomic scope" value="Bacteria"/>
</dbReference>
<keyword evidence="3" id="KW-1003">Cell membrane</keyword>
<reference evidence="8 9" key="1">
    <citation type="submission" date="2012-05" db="EMBL/GenBank/DDBJ databases">
        <authorList>
            <person name="Weinstock G."/>
            <person name="Sodergren E."/>
            <person name="Lobos E.A."/>
            <person name="Fulton L."/>
            <person name="Fulton R."/>
            <person name="Courtney L."/>
            <person name="Fronick C."/>
            <person name="O'Laughlin M."/>
            <person name="Godfrey J."/>
            <person name="Wilson R.M."/>
            <person name="Miner T."/>
            <person name="Farmer C."/>
            <person name="Delehaunty K."/>
            <person name="Cordes M."/>
            <person name="Minx P."/>
            <person name="Tomlinson C."/>
            <person name="Chen J."/>
            <person name="Wollam A."/>
            <person name="Pepin K.H."/>
            <person name="Bhonagiri V."/>
            <person name="Zhang X."/>
            <person name="Suruliraj S."/>
            <person name="Warren W."/>
            <person name="Mitreva M."/>
            <person name="Mardis E.R."/>
            <person name="Wilson R.K."/>
        </authorList>
    </citation>
    <scope>NUCLEOTIDE SEQUENCE [LARGE SCALE GENOMIC DNA]</scope>
    <source>
        <strain evidence="8 9">F0037</strain>
    </source>
</reference>
<dbReference type="GO" id="GO:0005886">
    <property type="term" value="C:plasma membrane"/>
    <property type="evidence" value="ECO:0007669"/>
    <property type="project" value="UniProtKB-SubCell"/>
</dbReference>
<proteinExistence type="inferred from homology"/>